<reference evidence="1" key="2">
    <citation type="submission" date="2013-08" db="EMBL/GenBank/DDBJ databases">
        <title>Draft genome sequence of Anaerofustis stercorihominis (DSM 17244).</title>
        <authorList>
            <person name="Sudarsanam P."/>
            <person name="Ley R."/>
            <person name="Guruge J."/>
            <person name="Turnbaugh P.J."/>
            <person name="Mahowald M."/>
            <person name="Liep D."/>
            <person name="Gordon J."/>
        </authorList>
    </citation>
    <scope>NUCLEOTIDE SEQUENCE</scope>
    <source>
        <strain evidence="1">DSM 17244</strain>
    </source>
</reference>
<dbReference type="Gene3D" id="1.20.1090.10">
    <property type="entry name" value="Dehydroquinate synthase-like - alpha domain"/>
    <property type="match status" value="1"/>
</dbReference>
<gene>
    <name evidence="1" type="ORF">ANASTE_00344</name>
</gene>
<dbReference type="GeneID" id="98001475"/>
<dbReference type="Proteomes" id="UP000005178">
    <property type="component" value="Unassembled WGS sequence"/>
</dbReference>
<name>B1C6K4_9FIRM</name>
<sequence>MKKRIEFWNSELMLTLPKQVTAATGLDKRTYVIESYTCIRKNKFSGMYLIKVIKLISKLLIKYIKN</sequence>
<comment type="caution">
    <text evidence="1">The sequence shown here is derived from an EMBL/GenBank/DDBJ whole genome shotgun (WGS) entry which is preliminary data.</text>
</comment>
<dbReference type="AlphaFoldDB" id="B1C6K4"/>
<dbReference type="STRING" id="445971.ANASTE_00344"/>
<proteinExistence type="predicted"/>
<dbReference type="EMBL" id="ABIL02000004">
    <property type="protein sequence ID" value="EDS73489.1"/>
    <property type="molecule type" value="Genomic_DNA"/>
</dbReference>
<dbReference type="RefSeq" id="WP_007049798.1">
    <property type="nucleotide sequence ID" value="NZ_DS560018.1"/>
</dbReference>
<evidence type="ECO:0000313" key="1">
    <source>
        <dbReference type="EMBL" id="EDS73489.1"/>
    </source>
</evidence>
<keyword evidence="2" id="KW-1185">Reference proteome</keyword>
<organism evidence="1 2">
    <name type="scientific">Anaerofustis stercorihominis DSM 17244</name>
    <dbReference type="NCBI Taxonomy" id="445971"/>
    <lineage>
        <taxon>Bacteria</taxon>
        <taxon>Bacillati</taxon>
        <taxon>Bacillota</taxon>
        <taxon>Clostridia</taxon>
        <taxon>Eubacteriales</taxon>
        <taxon>Eubacteriaceae</taxon>
        <taxon>Anaerofustis</taxon>
    </lineage>
</organism>
<reference evidence="1" key="1">
    <citation type="submission" date="2008-01" db="EMBL/GenBank/DDBJ databases">
        <authorList>
            <person name="Fulton L."/>
            <person name="Clifton S."/>
            <person name="Fulton B."/>
            <person name="Xu J."/>
            <person name="Minx P."/>
            <person name="Pepin K.H."/>
            <person name="Johnson M."/>
            <person name="Thiruvilangam P."/>
            <person name="Bhonagiri V."/>
            <person name="Nash W.E."/>
            <person name="Mardis E.R."/>
            <person name="Wilson R.K."/>
        </authorList>
    </citation>
    <scope>NUCLEOTIDE SEQUENCE [LARGE SCALE GENOMIC DNA]</scope>
    <source>
        <strain evidence="1">DSM 17244</strain>
    </source>
</reference>
<dbReference type="SUPFAM" id="SSF56796">
    <property type="entry name" value="Dehydroquinate synthase-like"/>
    <property type="match status" value="1"/>
</dbReference>
<dbReference type="HOGENOM" id="CLU_2821688_0_0_9"/>
<protein>
    <submittedName>
        <fullName evidence="1">Uncharacterized protein</fullName>
    </submittedName>
</protein>
<accession>B1C6K4</accession>
<evidence type="ECO:0000313" key="2">
    <source>
        <dbReference type="Proteomes" id="UP000005178"/>
    </source>
</evidence>